<reference evidence="2 3" key="1">
    <citation type="submission" date="2021-04" db="EMBL/GenBank/DDBJ databases">
        <authorList>
            <person name="De Guttry C."/>
            <person name="Zahm M."/>
            <person name="Klopp C."/>
            <person name="Cabau C."/>
            <person name="Louis A."/>
            <person name="Berthelot C."/>
            <person name="Parey E."/>
            <person name="Roest Crollius H."/>
            <person name="Montfort J."/>
            <person name="Robinson-Rechavi M."/>
            <person name="Bucao C."/>
            <person name="Bouchez O."/>
            <person name="Gislard M."/>
            <person name="Lluch J."/>
            <person name="Milhes M."/>
            <person name="Lampietro C."/>
            <person name="Lopez Roques C."/>
            <person name="Donnadieu C."/>
            <person name="Braasch I."/>
            <person name="Desvignes T."/>
            <person name="Postlethwait J."/>
            <person name="Bobe J."/>
            <person name="Wedekind C."/>
            <person name="Guiguen Y."/>
        </authorList>
    </citation>
    <scope>NUCLEOTIDE SEQUENCE [LARGE SCALE GENOMIC DNA]</scope>
    <source>
        <strain evidence="2">Cs_M1</strain>
        <tissue evidence="2">Blood</tissue>
    </source>
</reference>
<dbReference type="PANTHER" id="PTHR22793:SF6">
    <property type="entry name" value="MYOCARDIN-RELATED TRANSCRIPTION FACTOR A"/>
    <property type="match status" value="1"/>
</dbReference>
<name>A0AAN8MC66_9TELE</name>
<dbReference type="AlphaFoldDB" id="A0AAN8MC66"/>
<organism evidence="2 3">
    <name type="scientific">Coregonus suidteri</name>
    <dbReference type="NCBI Taxonomy" id="861788"/>
    <lineage>
        <taxon>Eukaryota</taxon>
        <taxon>Metazoa</taxon>
        <taxon>Chordata</taxon>
        <taxon>Craniata</taxon>
        <taxon>Vertebrata</taxon>
        <taxon>Euteleostomi</taxon>
        <taxon>Actinopterygii</taxon>
        <taxon>Neopterygii</taxon>
        <taxon>Teleostei</taxon>
        <taxon>Protacanthopterygii</taxon>
        <taxon>Salmoniformes</taxon>
        <taxon>Salmonidae</taxon>
        <taxon>Coregoninae</taxon>
        <taxon>Coregonus</taxon>
    </lineage>
</organism>
<dbReference type="InterPro" id="IPR043451">
    <property type="entry name" value="Myocardin-like"/>
</dbReference>
<dbReference type="GO" id="GO:0005634">
    <property type="term" value="C:nucleus"/>
    <property type="evidence" value="ECO:0007669"/>
    <property type="project" value="TreeGrafter"/>
</dbReference>
<evidence type="ECO:0000313" key="2">
    <source>
        <dbReference type="EMBL" id="KAK6328365.1"/>
    </source>
</evidence>
<feature type="region of interest" description="Disordered" evidence="1">
    <location>
        <begin position="1"/>
        <end position="28"/>
    </location>
</feature>
<dbReference type="PANTHER" id="PTHR22793">
    <property type="entry name" value="MYOCARDIN-RELATED TRANSCRIPTION FACTOR-RELATED"/>
    <property type="match status" value="1"/>
</dbReference>
<gene>
    <name evidence="2" type="ORF">J4Q44_G00003430</name>
</gene>
<evidence type="ECO:0000256" key="1">
    <source>
        <dbReference type="SAM" id="MobiDB-lite"/>
    </source>
</evidence>
<sequence>MLSTSSILDHPPSPVDMDTSDLGFSPHPAGLDFGDPALDSMDWLDISMGGGGGGTSLAPLGPHTPPSVFSADFLDSSDLTLHWDSCL</sequence>
<dbReference type="GO" id="GO:0003713">
    <property type="term" value="F:transcription coactivator activity"/>
    <property type="evidence" value="ECO:0007669"/>
    <property type="project" value="TreeGrafter"/>
</dbReference>
<dbReference type="GO" id="GO:0045944">
    <property type="term" value="P:positive regulation of transcription by RNA polymerase II"/>
    <property type="evidence" value="ECO:0007669"/>
    <property type="project" value="TreeGrafter"/>
</dbReference>
<protein>
    <submittedName>
        <fullName evidence="2">Uncharacterized protein</fullName>
    </submittedName>
</protein>
<accession>A0AAN8MC66</accession>
<evidence type="ECO:0000313" key="3">
    <source>
        <dbReference type="Proteomes" id="UP001356427"/>
    </source>
</evidence>
<dbReference type="EMBL" id="JAGTTL010000001">
    <property type="protein sequence ID" value="KAK6328365.1"/>
    <property type="molecule type" value="Genomic_DNA"/>
</dbReference>
<dbReference type="GO" id="GO:0051145">
    <property type="term" value="P:smooth muscle cell differentiation"/>
    <property type="evidence" value="ECO:0007669"/>
    <property type="project" value="TreeGrafter"/>
</dbReference>
<keyword evidence="3" id="KW-1185">Reference proteome</keyword>
<dbReference type="Proteomes" id="UP001356427">
    <property type="component" value="Unassembled WGS sequence"/>
</dbReference>
<comment type="caution">
    <text evidence="2">The sequence shown here is derived from an EMBL/GenBank/DDBJ whole genome shotgun (WGS) entry which is preliminary data.</text>
</comment>
<proteinExistence type="predicted"/>